<name>A0A915HY79_ROMCU</name>
<evidence type="ECO:0000313" key="2">
    <source>
        <dbReference type="Proteomes" id="UP000887565"/>
    </source>
</evidence>
<dbReference type="Proteomes" id="UP000887565">
    <property type="component" value="Unplaced"/>
</dbReference>
<keyword evidence="2" id="KW-1185">Reference proteome</keyword>
<sequence>MKERNKKRKEKKEGEEKKKERKKGRKREHKAYTKTVPGAYMNQALQEKQIWMVEYEQPFMDFMVVIGMVAQNV</sequence>
<organism evidence="2 3">
    <name type="scientific">Romanomermis culicivorax</name>
    <name type="common">Nematode worm</name>
    <dbReference type="NCBI Taxonomy" id="13658"/>
    <lineage>
        <taxon>Eukaryota</taxon>
        <taxon>Metazoa</taxon>
        <taxon>Ecdysozoa</taxon>
        <taxon>Nematoda</taxon>
        <taxon>Enoplea</taxon>
        <taxon>Dorylaimia</taxon>
        <taxon>Mermithida</taxon>
        <taxon>Mermithoidea</taxon>
        <taxon>Mermithidae</taxon>
        <taxon>Romanomermis</taxon>
    </lineage>
</organism>
<reference evidence="3" key="1">
    <citation type="submission" date="2022-11" db="UniProtKB">
        <authorList>
            <consortium name="WormBaseParasite"/>
        </authorList>
    </citation>
    <scope>IDENTIFICATION</scope>
</reference>
<feature type="compositionally biased region" description="Basic residues" evidence="1">
    <location>
        <begin position="19"/>
        <end position="29"/>
    </location>
</feature>
<dbReference type="WBParaSite" id="nRc.2.0.1.t06790-RA">
    <property type="protein sequence ID" value="nRc.2.0.1.t06790-RA"/>
    <property type="gene ID" value="nRc.2.0.1.g06790"/>
</dbReference>
<feature type="compositionally biased region" description="Basic residues" evidence="1">
    <location>
        <begin position="1"/>
        <end position="10"/>
    </location>
</feature>
<evidence type="ECO:0000313" key="3">
    <source>
        <dbReference type="WBParaSite" id="nRc.2.0.1.t06790-RA"/>
    </source>
</evidence>
<dbReference type="AlphaFoldDB" id="A0A915HY79"/>
<evidence type="ECO:0000256" key="1">
    <source>
        <dbReference type="SAM" id="MobiDB-lite"/>
    </source>
</evidence>
<proteinExistence type="predicted"/>
<accession>A0A915HY79</accession>
<protein>
    <submittedName>
        <fullName evidence="3">Uncharacterized protein</fullName>
    </submittedName>
</protein>
<feature type="region of interest" description="Disordered" evidence="1">
    <location>
        <begin position="1"/>
        <end position="35"/>
    </location>
</feature>